<dbReference type="Proteomes" id="UP000193067">
    <property type="component" value="Unassembled WGS sequence"/>
</dbReference>
<dbReference type="PANTHER" id="PTHR47966">
    <property type="entry name" value="BETA-SITE APP-CLEAVING ENZYME, ISOFORM A-RELATED"/>
    <property type="match status" value="1"/>
</dbReference>
<dbReference type="EMBL" id="KZ084090">
    <property type="protein sequence ID" value="OSD06372.1"/>
    <property type="molecule type" value="Genomic_DNA"/>
</dbReference>
<dbReference type="PROSITE" id="PS00141">
    <property type="entry name" value="ASP_PROTEASE"/>
    <property type="match status" value="1"/>
</dbReference>
<evidence type="ECO:0000256" key="6">
    <source>
        <dbReference type="ARBA" id="ARBA00022801"/>
    </source>
</evidence>
<protein>
    <submittedName>
        <fullName evidence="16">Acid protease</fullName>
    </submittedName>
</protein>
<evidence type="ECO:0000256" key="5">
    <source>
        <dbReference type="ARBA" id="ARBA00022750"/>
    </source>
</evidence>
<comment type="subcellular location">
    <subcellularLocation>
        <location evidence="1">Cell membrane</location>
    </subcellularLocation>
</comment>
<dbReference type="PRINTS" id="PR00792">
    <property type="entry name" value="PEPSIN"/>
</dbReference>
<feature type="domain" description="Peptidase A1" evidence="15">
    <location>
        <begin position="195"/>
        <end position="509"/>
    </location>
</feature>
<evidence type="ECO:0000259" key="15">
    <source>
        <dbReference type="PROSITE" id="PS51767"/>
    </source>
</evidence>
<evidence type="ECO:0000313" key="17">
    <source>
        <dbReference type="Proteomes" id="UP000193067"/>
    </source>
</evidence>
<keyword evidence="7" id="KW-0472">Membrane</keyword>
<feature type="disulfide bond" evidence="11">
    <location>
        <begin position="226"/>
        <end position="234"/>
    </location>
</feature>
<dbReference type="CDD" id="cd05471">
    <property type="entry name" value="pepsin_like"/>
    <property type="match status" value="1"/>
</dbReference>
<keyword evidence="11" id="KW-1015">Disulfide bond</keyword>
<feature type="active site" evidence="10">
    <location>
        <position position="403"/>
    </location>
</feature>
<dbReference type="OrthoDB" id="2747330at2759"/>
<keyword evidence="6 12" id="KW-0378">Hydrolase</keyword>
<evidence type="ECO:0000256" key="14">
    <source>
        <dbReference type="SAM" id="SignalP"/>
    </source>
</evidence>
<evidence type="ECO:0000256" key="13">
    <source>
        <dbReference type="SAM" id="MobiDB-lite"/>
    </source>
</evidence>
<dbReference type="PROSITE" id="PS51767">
    <property type="entry name" value="PEPTIDASE_A1"/>
    <property type="match status" value="1"/>
</dbReference>
<name>A0A1Y2J2F3_TRAC3</name>
<keyword evidence="3" id="KW-1003">Cell membrane</keyword>
<dbReference type="InterPro" id="IPR001461">
    <property type="entry name" value="Aspartic_peptidase_A1"/>
</dbReference>
<feature type="signal peptide" evidence="14">
    <location>
        <begin position="1"/>
        <end position="26"/>
    </location>
</feature>
<accession>A0A1Y2J2F3</accession>
<feature type="chain" id="PRO_5011988279" evidence="14">
    <location>
        <begin position="27"/>
        <end position="512"/>
    </location>
</feature>
<dbReference type="SUPFAM" id="SSF50630">
    <property type="entry name" value="Acid proteases"/>
    <property type="match status" value="1"/>
</dbReference>
<evidence type="ECO:0000256" key="8">
    <source>
        <dbReference type="ARBA" id="ARBA00023180"/>
    </source>
</evidence>
<dbReference type="InterPro" id="IPR021109">
    <property type="entry name" value="Peptidase_aspartic_dom_sf"/>
</dbReference>
<dbReference type="GO" id="GO:0004190">
    <property type="term" value="F:aspartic-type endopeptidase activity"/>
    <property type="evidence" value="ECO:0007669"/>
    <property type="project" value="UniProtKB-KW"/>
</dbReference>
<evidence type="ECO:0000313" key="16">
    <source>
        <dbReference type="EMBL" id="OSD06372.1"/>
    </source>
</evidence>
<dbReference type="FunFam" id="2.40.70.10:FF:000060">
    <property type="entry name" value="Aspartic-type endopeptidase ctsD"/>
    <property type="match status" value="1"/>
</dbReference>
<keyword evidence="4 12" id="KW-0645">Protease</keyword>
<dbReference type="Gene3D" id="2.40.70.10">
    <property type="entry name" value="Acid Proteases"/>
    <property type="match status" value="2"/>
</dbReference>
<feature type="compositionally biased region" description="Polar residues" evidence="13">
    <location>
        <begin position="156"/>
        <end position="183"/>
    </location>
</feature>
<gene>
    <name evidence="16" type="ORF">PYCCODRAFT_1431377</name>
</gene>
<keyword evidence="17" id="KW-1185">Reference proteome</keyword>
<dbReference type="AlphaFoldDB" id="A0A1Y2J2F3"/>
<keyword evidence="8" id="KW-0325">Glycoprotein</keyword>
<proteinExistence type="inferred from homology"/>
<evidence type="ECO:0000256" key="11">
    <source>
        <dbReference type="PIRSR" id="PIRSR601461-2"/>
    </source>
</evidence>
<keyword evidence="5 12" id="KW-0064">Aspartyl protease</keyword>
<evidence type="ECO:0000256" key="1">
    <source>
        <dbReference type="ARBA" id="ARBA00004236"/>
    </source>
</evidence>
<evidence type="ECO:0000256" key="12">
    <source>
        <dbReference type="RuleBase" id="RU000454"/>
    </source>
</evidence>
<dbReference type="GO" id="GO:0006508">
    <property type="term" value="P:proteolysis"/>
    <property type="evidence" value="ECO:0007669"/>
    <property type="project" value="UniProtKB-KW"/>
</dbReference>
<evidence type="ECO:0000256" key="2">
    <source>
        <dbReference type="ARBA" id="ARBA00007447"/>
    </source>
</evidence>
<organism evidence="16 17">
    <name type="scientific">Trametes coccinea (strain BRFM310)</name>
    <name type="common">Pycnoporus coccineus</name>
    <dbReference type="NCBI Taxonomy" id="1353009"/>
    <lineage>
        <taxon>Eukaryota</taxon>
        <taxon>Fungi</taxon>
        <taxon>Dikarya</taxon>
        <taxon>Basidiomycota</taxon>
        <taxon>Agaricomycotina</taxon>
        <taxon>Agaricomycetes</taxon>
        <taxon>Polyporales</taxon>
        <taxon>Polyporaceae</taxon>
        <taxon>Trametes</taxon>
    </lineage>
</organism>
<dbReference type="InterPro" id="IPR034164">
    <property type="entry name" value="Pepsin-like_dom"/>
</dbReference>
<dbReference type="InterPro" id="IPR033121">
    <property type="entry name" value="PEPTIDASE_A1"/>
</dbReference>
<evidence type="ECO:0000256" key="3">
    <source>
        <dbReference type="ARBA" id="ARBA00022475"/>
    </source>
</evidence>
<feature type="active site" evidence="10">
    <location>
        <position position="213"/>
    </location>
</feature>
<reference evidence="16 17" key="1">
    <citation type="journal article" date="2015" name="Biotechnol. Biofuels">
        <title>Enhanced degradation of softwood versus hardwood by the white-rot fungus Pycnoporus coccineus.</title>
        <authorList>
            <person name="Couturier M."/>
            <person name="Navarro D."/>
            <person name="Chevret D."/>
            <person name="Henrissat B."/>
            <person name="Piumi F."/>
            <person name="Ruiz-Duenas F.J."/>
            <person name="Martinez A.T."/>
            <person name="Grigoriev I.V."/>
            <person name="Riley R."/>
            <person name="Lipzen A."/>
            <person name="Berrin J.G."/>
            <person name="Master E.R."/>
            <person name="Rosso M.N."/>
        </authorList>
    </citation>
    <scope>NUCLEOTIDE SEQUENCE [LARGE SCALE GENOMIC DNA]</scope>
    <source>
        <strain evidence="16 17">BRFM310</strain>
    </source>
</reference>
<dbReference type="InterPro" id="IPR001969">
    <property type="entry name" value="Aspartic_peptidase_AS"/>
</dbReference>
<evidence type="ECO:0000256" key="4">
    <source>
        <dbReference type="ARBA" id="ARBA00022670"/>
    </source>
</evidence>
<comment type="similarity">
    <text evidence="2 12">Belongs to the peptidase A1 family.</text>
</comment>
<dbReference type="PANTHER" id="PTHR47966:SF75">
    <property type="entry name" value="ENDOPEPTIDASE (CTSD), PUTATIVE (AFU_ORTHOLOGUE AFUA_4G07040)-RELATED"/>
    <property type="match status" value="1"/>
</dbReference>
<dbReference type="FunFam" id="2.40.70.10:FF:000008">
    <property type="entry name" value="Cathepsin D"/>
    <property type="match status" value="1"/>
</dbReference>
<evidence type="ECO:0000256" key="7">
    <source>
        <dbReference type="ARBA" id="ARBA00023136"/>
    </source>
</evidence>
<dbReference type="GO" id="GO:0005886">
    <property type="term" value="C:plasma membrane"/>
    <property type="evidence" value="ECO:0007669"/>
    <property type="project" value="UniProtKB-SubCell"/>
</dbReference>
<keyword evidence="9" id="KW-0449">Lipoprotein</keyword>
<sequence length="512" mass="53549">MQLALSFTTLLASVLFVLSATSNVEAAPAKRGSRAVTLPLTRIHQNRGDVHPQVLLQQHINRGLKRYARMKGREPPSKREMEEKIAKRMFIPEGGRPKFNANSKRYNRKGAAKVNALETADTVSDTFEAFAKGLKEAAQGGKGKKHKQAQAQAAASGNSTGTGATDADNGSLTAANPPTASNSLGLDIEAQDVGYIATIQMGTPPRDFHILMDSGSADLWVGAEGCQSQGGGGCGNHQFLGTQSSSTFKDLGQQFQVTYGTGAVAGDVVQDNINVAGLALNGHTFGVAAEETVDFSSDTVPFDGLMGLAQSTLSEQGVPTPVEALAKAGLIDDAITSYKISRLADNKNDGEITFGALDQTKFDPSTLVTFPVVSQTGFWEGAMDAVSVDGQDLGLQGRTAILDTGTTLIVAPPADAAAVHQAIPGAQSDGQGGFIIPCSTNASVALTFGGQAFAIDTRDLVFQQLDQENCASGISSGEIDGETTWLVGDVFLKNAYFSTDVTKNTISLAKLV</sequence>
<keyword evidence="14" id="KW-0732">Signal</keyword>
<dbReference type="STRING" id="1353009.A0A1Y2J2F3"/>
<feature type="region of interest" description="Disordered" evidence="13">
    <location>
        <begin position="138"/>
        <end position="183"/>
    </location>
</feature>
<evidence type="ECO:0000256" key="9">
    <source>
        <dbReference type="ARBA" id="ARBA00023288"/>
    </source>
</evidence>
<dbReference type="Pfam" id="PF00026">
    <property type="entry name" value="Asp"/>
    <property type="match status" value="1"/>
</dbReference>
<evidence type="ECO:0000256" key="10">
    <source>
        <dbReference type="PIRSR" id="PIRSR601461-1"/>
    </source>
</evidence>